<dbReference type="PROSITE" id="PS50005">
    <property type="entry name" value="TPR"/>
    <property type="match status" value="2"/>
</dbReference>
<feature type="coiled-coil region" evidence="2">
    <location>
        <begin position="103"/>
        <end position="130"/>
    </location>
</feature>
<evidence type="ECO:0000256" key="2">
    <source>
        <dbReference type="SAM" id="Coils"/>
    </source>
</evidence>
<evidence type="ECO:0000313" key="6">
    <source>
        <dbReference type="Proteomes" id="UP000229681"/>
    </source>
</evidence>
<evidence type="ECO:0000256" key="4">
    <source>
        <dbReference type="SAM" id="SignalP"/>
    </source>
</evidence>
<dbReference type="PANTHER" id="PTHR12558:SF13">
    <property type="entry name" value="CELL DIVISION CYCLE PROTEIN 27 HOMOLOG"/>
    <property type="match status" value="1"/>
</dbReference>
<keyword evidence="4" id="KW-0732">Signal</keyword>
<reference evidence="5 6" key="1">
    <citation type="submission" date="2017-11" db="EMBL/GenBank/DDBJ databases">
        <title>Evolution of Phototrophy in the Chloroflexi Phylum Driven by Horizontal Gene Transfer.</title>
        <authorList>
            <person name="Ward L.M."/>
            <person name="Hemp J."/>
            <person name="Shih P.M."/>
            <person name="Mcglynn S.E."/>
            <person name="Fischer W."/>
        </authorList>
    </citation>
    <scope>NUCLEOTIDE SEQUENCE [LARGE SCALE GENOMIC DNA]</scope>
    <source>
        <strain evidence="5">JP3_13</strain>
    </source>
</reference>
<dbReference type="AlphaFoldDB" id="A0A2M8PDX9"/>
<keyword evidence="3" id="KW-1133">Transmembrane helix</keyword>
<name>A0A2M8PDX9_9CHLR</name>
<dbReference type="SMART" id="SM00028">
    <property type="entry name" value="TPR"/>
    <property type="match status" value="4"/>
</dbReference>
<feature type="transmembrane region" description="Helical" evidence="3">
    <location>
        <begin position="80"/>
        <end position="102"/>
    </location>
</feature>
<comment type="caution">
    <text evidence="5">The sequence shown here is derived from an EMBL/GenBank/DDBJ whole genome shotgun (WGS) entry which is preliminary data.</text>
</comment>
<accession>A0A2M8PDX9</accession>
<dbReference type="Pfam" id="PF13432">
    <property type="entry name" value="TPR_16"/>
    <property type="match status" value="1"/>
</dbReference>
<protein>
    <submittedName>
        <fullName evidence="5">Uncharacterized protein</fullName>
    </submittedName>
</protein>
<organism evidence="5 6">
    <name type="scientific">Candidatus Thermofonsia Clade 1 bacterium</name>
    <dbReference type="NCBI Taxonomy" id="2364210"/>
    <lineage>
        <taxon>Bacteria</taxon>
        <taxon>Bacillati</taxon>
        <taxon>Chloroflexota</taxon>
        <taxon>Candidatus Thermofontia</taxon>
        <taxon>Candidatus Thermofonsia Clade 1</taxon>
    </lineage>
</organism>
<feature type="repeat" description="TPR" evidence="1">
    <location>
        <begin position="252"/>
        <end position="285"/>
    </location>
</feature>
<proteinExistence type="predicted"/>
<keyword evidence="3" id="KW-0472">Membrane</keyword>
<feature type="chain" id="PRO_5014728043" evidence="4">
    <location>
        <begin position="30"/>
        <end position="408"/>
    </location>
</feature>
<dbReference type="SUPFAM" id="SSF48452">
    <property type="entry name" value="TPR-like"/>
    <property type="match status" value="1"/>
</dbReference>
<feature type="repeat" description="TPR" evidence="1">
    <location>
        <begin position="137"/>
        <end position="170"/>
    </location>
</feature>
<evidence type="ECO:0000256" key="3">
    <source>
        <dbReference type="SAM" id="Phobius"/>
    </source>
</evidence>
<gene>
    <name evidence="5" type="ORF">CUN49_08915</name>
</gene>
<keyword evidence="1" id="KW-0802">TPR repeat</keyword>
<dbReference type="Gene3D" id="1.25.40.10">
    <property type="entry name" value="Tetratricopeptide repeat domain"/>
    <property type="match status" value="2"/>
</dbReference>
<dbReference type="PANTHER" id="PTHR12558">
    <property type="entry name" value="CELL DIVISION CYCLE 16,23,27"/>
    <property type="match status" value="1"/>
</dbReference>
<feature type="signal peptide" evidence="4">
    <location>
        <begin position="1"/>
        <end position="29"/>
    </location>
</feature>
<evidence type="ECO:0000256" key="1">
    <source>
        <dbReference type="PROSITE-ProRule" id="PRU00339"/>
    </source>
</evidence>
<dbReference type="InterPro" id="IPR019734">
    <property type="entry name" value="TPR_rpt"/>
</dbReference>
<evidence type="ECO:0000313" key="5">
    <source>
        <dbReference type="EMBL" id="PJF35767.1"/>
    </source>
</evidence>
<dbReference type="EMBL" id="PGTM01000113">
    <property type="protein sequence ID" value="PJF35767.1"/>
    <property type="molecule type" value="Genomic_DNA"/>
</dbReference>
<sequence length="408" mass="45224">MMRHVIVWMSLCVLMILMLSAAPLPTALAQDGATATPTPLMPEAILKRAEEALQRADEIAQASDRALETVSRMLSFLETVGAIFGFILALATTVGVGFFFYIQRRANKALNEAEQLRNQAETTLSDIRSQGELAARAAMLLQVGAQQIRAHNNNAAFQALSEAHKIDPNNPAVNYYLGELYSERRDLDRAVELLQASAKDFPPAEAALGFALSLKARDEQDSNKRNRLYAQAEQHFLSALERDPEARDINGASFYGVLGGMYRRQGRLDDAIRAYSQAAKVTPHSSYPLNNLAMLYLMQEKHNEAQETFKRSKTIASRAVDGDPFDYWARFDLITAHVALGEYSDAQKQLDFLLDSPPQSNVLKSFMSGLEFIQQAVRDEAKRAQIGQITARVQALIAKQEQAEQASA</sequence>
<dbReference type="Pfam" id="PF14559">
    <property type="entry name" value="TPR_19"/>
    <property type="match status" value="1"/>
</dbReference>
<dbReference type="InterPro" id="IPR011990">
    <property type="entry name" value="TPR-like_helical_dom_sf"/>
</dbReference>
<dbReference type="Proteomes" id="UP000229681">
    <property type="component" value="Unassembled WGS sequence"/>
</dbReference>
<keyword evidence="2" id="KW-0175">Coiled coil</keyword>
<keyword evidence="3" id="KW-0812">Transmembrane</keyword>